<sequence length="111" mass="12182">MEMEVKTTQWEAEMVDPGFPPEPRSLHLPPLLCTPCRSSQPTHQDCSPPGSSVHEIIQARHWSGLPFSSPGDLPGPGIEPGSPALQVDSLPSDPGKPLFFFFLIDSFLEQF</sequence>
<protein>
    <submittedName>
        <fullName evidence="2">Uncharacterized protein</fullName>
    </submittedName>
</protein>
<gene>
    <name evidence="2" type="ORF">MRATA1EN1_LOCUS5220</name>
</gene>
<evidence type="ECO:0000313" key="2">
    <source>
        <dbReference type="EMBL" id="CAI9156258.1"/>
    </source>
</evidence>
<feature type="region of interest" description="Disordered" evidence="1">
    <location>
        <begin position="1"/>
        <end position="21"/>
    </location>
</feature>
<feature type="compositionally biased region" description="Polar residues" evidence="1">
    <location>
        <begin position="1"/>
        <end position="10"/>
    </location>
</feature>
<keyword evidence="3" id="KW-1185">Reference proteome</keyword>
<dbReference type="EMBL" id="OX459950">
    <property type="protein sequence ID" value="CAI9156258.1"/>
    <property type="molecule type" value="Genomic_DNA"/>
</dbReference>
<dbReference type="Proteomes" id="UP001176941">
    <property type="component" value="Chromosome 14"/>
</dbReference>
<organism evidence="2 3">
    <name type="scientific">Rangifer tarandus platyrhynchus</name>
    <name type="common">Svalbard reindeer</name>
    <dbReference type="NCBI Taxonomy" id="3082113"/>
    <lineage>
        <taxon>Eukaryota</taxon>
        <taxon>Metazoa</taxon>
        <taxon>Chordata</taxon>
        <taxon>Craniata</taxon>
        <taxon>Vertebrata</taxon>
        <taxon>Euteleostomi</taxon>
        <taxon>Mammalia</taxon>
        <taxon>Eutheria</taxon>
        <taxon>Laurasiatheria</taxon>
        <taxon>Artiodactyla</taxon>
        <taxon>Ruminantia</taxon>
        <taxon>Pecora</taxon>
        <taxon>Cervidae</taxon>
        <taxon>Odocoileinae</taxon>
        <taxon>Rangifer</taxon>
    </lineage>
</organism>
<evidence type="ECO:0000313" key="3">
    <source>
        <dbReference type="Proteomes" id="UP001176941"/>
    </source>
</evidence>
<proteinExistence type="predicted"/>
<name>A0ABN8Y727_RANTA</name>
<accession>A0ABN8Y727</accession>
<reference evidence="2" key="1">
    <citation type="submission" date="2023-04" db="EMBL/GenBank/DDBJ databases">
        <authorList>
            <consortium name="ELIXIR-Norway"/>
        </authorList>
    </citation>
    <scope>NUCLEOTIDE SEQUENCE [LARGE SCALE GENOMIC DNA]</scope>
</reference>
<evidence type="ECO:0000256" key="1">
    <source>
        <dbReference type="SAM" id="MobiDB-lite"/>
    </source>
</evidence>